<comment type="caution">
    <text evidence="3">The sequence shown here is derived from an EMBL/GenBank/DDBJ whole genome shotgun (WGS) entry which is preliminary data.</text>
</comment>
<dbReference type="InterPro" id="IPR023577">
    <property type="entry name" value="CYTH_domain"/>
</dbReference>
<dbReference type="Pfam" id="PF01928">
    <property type="entry name" value="CYTH"/>
    <property type="match status" value="1"/>
</dbReference>
<evidence type="ECO:0000313" key="4">
    <source>
        <dbReference type="Proteomes" id="UP001321749"/>
    </source>
</evidence>
<dbReference type="GO" id="GO:0042357">
    <property type="term" value="P:thiamine diphosphate metabolic process"/>
    <property type="evidence" value="ECO:0007669"/>
    <property type="project" value="TreeGrafter"/>
</dbReference>
<sequence>MAVMARFTTRVLAAAQSLPLSPAIHRTSSHPTCRMYASSSAGWEQSLKLVGHKEPSPELAEDEELSEISGKGKKKINKQPPFELEVDRRFAGLKVPDLITHAGDPPFPDIERLPTRTIHDVYYDTADLRMASRGVWARKRDGKWQAKMSLGAAGKGGCNRALFQQFNTERQVGVLVHGRAMVRARIKNPSLPEEGQPWDRWRDNNWGLKVIADFVTERQGWKVVIGKGTSARTYHVYWDKTDFGYEVGEIESYTSTIKKTQRDSWKRELGMKVDKRIDELIGKHQWAFEVSDKVPKSGKLFEYLLRHRREDLGKLDVNRRIRLA</sequence>
<dbReference type="PANTHER" id="PTHR14586">
    <property type="entry name" value="THIAMINE-TRIPHOSPHATASE"/>
    <property type="match status" value="1"/>
</dbReference>
<reference evidence="3" key="2">
    <citation type="submission" date="2023-06" db="EMBL/GenBank/DDBJ databases">
        <authorList>
            <consortium name="Lawrence Berkeley National Laboratory"/>
            <person name="Mondo S.J."/>
            <person name="Hensen N."/>
            <person name="Bonometti L."/>
            <person name="Westerberg I."/>
            <person name="Brannstrom I.O."/>
            <person name="Guillou S."/>
            <person name="Cros-Aarteil S."/>
            <person name="Calhoun S."/>
            <person name="Haridas S."/>
            <person name="Kuo A."/>
            <person name="Pangilinan J."/>
            <person name="Riley R."/>
            <person name="Labutti K."/>
            <person name="Andreopoulos B."/>
            <person name="Lipzen A."/>
            <person name="Chen C."/>
            <person name="Yanf M."/>
            <person name="Daum C."/>
            <person name="Ng V."/>
            <person name="Clum A."/>
            <person name="Steindorff A."/>
            <person name="Ohm R."/>
            <person name="Martin F."/>
            <person name="Silar P."/>
            <person name="Natvig D."/>
            <person name="Lalanne C."/>
            <person name="Gautier V."/>
            <person name="Ament-Velasquez S.L."/>
            <person name="Kruys A."/>
            <person name="Hutchinson M.I."/>
            <person name="Powell A.J."/>
            <person name="Barry K."/>
            <person name="Miller A.N."/>
            <person name="Grigoriev I.V."/>
            <person name="Debuchy R."/>
            <person name="Gladieux P."/>
            <person name="Thoren M.H."/>
            <person name="Johannesson H."/>
        </authorList>
    </citation>
    <scope>NUCLEOTIDE SEQUENCE</scope>
    <source>
        <strain evidence="3">PSN324</strain>
    </source>
</reference>
<reference evidence="3" key="1">
    <citation type="journal article" date="2023" name="Mol. Phylogenet. Evol.">
        <title>Genome-scale phylogeny and comparative genomics of the fungal order Sordariales.</title>
        <authorList>
            <person name="Hensen N."/>
            <person name="Bonometti L."/>
            <person name="Westerberg I."/>
            <person name="Brannstrom I.O."/>
            <person name="Guillou S."/>
            <person name="Cros-Aarteil S."/>
            <person name="Calhoun S."/>
            <person name="Haridas S."/>
            <person name="Kuo A."/>
            <person name="Mondo S."/>
            <person name="Pangilinan J."/>
            <person name="Riley R."/>
            <person name="LaButti K."/>
            <person name="Andreopoulos B."/>
            <person name="Lipzen A."/>
            <person name="Chen C."/>
            <person name="Yan M."/>
            <person name="Daum C."/>
            <person name="Ng V."/>
            <person name="Clum A."/>
            <person name="Steindorff A."/>
            <person name="Ohm R.A."/>
            <person name="Martin F."/>
            <person name="Silar P."/>
            <person name="Natvig D.O."/>
            <person name="Lalanne C."/>
            <person name="Gautier V."/>
            <person name="Ament-Velasquez S.L."/>
            <person name="Kruys A."/>
            <person name="Hutchinson M.I."/>
            <person name="Powell A.J."/>
            <person name="Barry K."/>
            <person name="Miller A.N."/>
            <person name="Grigoriev I.V."/>
            <person name="Debuchy R."/>
            <person name="Gladieux P."/>
            <person name="Hiltunen Thoren M."/>
            <person name="Johannesson H."/>
        </authorList>
    </citation>
    <scope>NUCLEOTIDE SEQUENCE</scope>
    <source>
        <strain evidence="3">PSN324</strain>
    </source>
</reference>
<dbReference type="Gene3D" id="2.40.320.10">
    <property type="entry name" value="Hypothetical Protein Pfu-838710-001"/>
    <property type="match status" value="1"/>
</dbReference>
<dbReference type="AlphaFoldDB" id="A0AAV9HUW5"/>
<gene>
    <name evidence="3" type="ORF">QBC42DRAFT_264340</name>
</gene>
<dbReference type="InterPro" id="IPR033469">
    <property type="entry name" value="CYTH-like_dom_sf"/>
</dbReference>
<evidence type="ECO:0000313" key="3">
    <source>
        <dbReference type="EMBL" id="KAK4463955.1"/>
    </source>
</evidence>
<proteinExistence type="predicted"/>
<feature type="region of interest" description="Disordered" evidence="1">
    <location>
        <begin position="54"/>
        <end position="76"/>
    </location>
</feature>
<accession>A0AAV9HUW5</accession>
<dbReference type="GO" id="GO:0050333">
    <property type="term" value="F:thiamine triphosphate phosphatase activity"/>
    <property type="evidence" value="ECO:0007669"/>
    <property type="project" value="InterPro"/>
</dbReference>
<feature type="domain" description="CYTH" evidence="2">
    <location>
        <begin position="116"/>
        <end position="259"/>
    </location>
</feature>
<dbReference type="PANTHER" id="PTHR14586:SF1">
    <property type="entry name" value="THIAMINE-TRIPHOSPHATASE"/>
    <property type="match status" value="1"/>
</dbReference>
<evidence type="ECO:0000256" key="1">
    <source>
        <dbReference type="SAM" id="MobiDB-lite"/>
    </source>
</evidence>
<protein>
    <recommendedName>
        <fullName evidence="2">CYTH domain-containing protein</fullName>
    </recommendedName>
</protein>
<organism evidence="3 4">
    <name type="scientific">Cladorrhinum samala</name>
    <dbReference type="NCBI Taxonomy" id="585594"/>
    <lineage>
        <taxon>Eukaryota</taxon>
        <taxon>Fungi</taxon>
        <taxon>Dikarya</taxon>
        <taxon>Ascomycota</taxon>
        <taxon>Pezizomycotina</taxon>
        <taxon>Sordariomycetes</taxon>
        <taxon>Sordariomycetidae</taxon>
        <taxon>Sordariales</taxon>
        <taxon>Podosporaceae</taxon>
        <taxon>Cladorrhinum</taxon>
    </lineage>
</organism>
<dbReference type="GO" id="GO:0000287">
    <property type="term" value="F:magnesium ion binding"/>
    <property type="evidence" value="ECO:0007669"/>
    <property type="project" value="TreeGrafter"/>
</dbReference>
<dbReference type="InterPro" id="IPR039582">
    <property type="entry name" value="THTPA"/>
</dbReference>
<dbReference type="EMBL" id="MU864953">
    <property type="protein sequence ID" value="KAK4463955.1"/>
    <property type="molecule type" value="Genomic_DNA"/>
</dbReference>
<dbReference type="SUPFAM" id="SSF55154">
    <property type="entry name" value="CYTH-like phosphatases"/>
    <property type="match status" value="1"/>
</dbReference>
<evidence type="ECO:0000259" key="2">
    <source>
        <dbReference type="Pfam" id="PF01928"/>
    </source>
</evidence>
<dbReference type="Proteomes" id="UP001321749">
    <property type="component" value="Unassembled WGS sequence"/>
</dbReference>
<name>A0AAV9HUW5_9PEZI</name>
<keyword evidence="4" id="KW-1185">Reference proteome</keyword>